<dbReference type="InterPro" id="IPR036095">
    <property type="entry name" value="PTS_EIIB-like_sf"/>
</dbReference>
<dbReference type="Proteomes" id="UP000294743">
    <property type="component" value="Unassembled WGS sequence"/>
</dbReference>
<dbReference type="GO" id="GO:0008982">
    <property type="term" value="F:protein-N(PI)-phosphohistidine-sugar phosphotransferase activity"/>
    <property type="evidence" value="ECO:0007669"/>
    <property type="project" value="InterPro"/>
</dbReference>
<evidence type="ECO:0000259" key="6">
    <source>
        <dbReference type="PROSITE" id="PS51099"/>
    </source>
</evidence>
<dbReference type="SUPFAM" id="SSF55804">
    <property type="entry name" value="Phoshotransferase/anion transport protein"/>
    <property type="match status" value="1"/>
</dbReference>
<comment type="caution">
    <text evidence="8">The sequence shown here is derived from an EMBL/GenBank/DDBJ whole genome shotgun (WGS) entry which is preliminary data.</text>
</comment>
<dbReference type="AlphaFoldDB" id="A0A4R7ZF39"/>
<feature type="domain" description="PTS EIIA type-2" evidence="5">
    <location>
        <begin position="509"/>
        <end position="649"/>
    </location>
</feature>
<dbReference type="SMART" id="SM00420">
    <property type="entry name" value="HTH_DEOR"/>
    <property type="match status" value="1"/>
</dbReference>
<feature type="domain" description="PTS EIIB type-2" evidence="6">
    <location>
        <begin position="397"/>
        <end position="487"/>
    </location>
</feature>
<gene>
    <name evidence="8" type="ORF">EDD63_12627</name>
</gene>
<dbReference type="Gene3D" id="3.40.50.2300">
    <property type="match status" value="1"/>
</dbReference>
<keyword evidence="3" id="KW-0805">Transcription regulation</keyword>
<dbReference type="EMBL" id="SODD01000026">
    <property type="protein sequence ID" value="TDW16263.1"/>
    <property type="molecule type" value="Genomic_DNA"/>
</dbReference>
<evidence type="ECO:0000256" key="2">
    <source>
        <dbReference type="ARBA" id="ARBA00022737"/>
    </source>
</evidence>
<dbReference type="InterPro" id="IPR016152">
    <property type="entry name" value="PTrfase/Anion_transptr"/>
</dbReference>
<reference evidence="8 9" key="1">
    <citation type="submission" date="2019-03" db="EMBL/GenBank/DDBJ databases">
        <title>Genomic Encyclopedia of Type Strains, Phase IV (KMG-IV): sequencing the most valuable type-strain genomes for metagenomic binning, comparative biology and taxonomic classification.</title>
        <authorList>
            <person name="Goeker M."/>
        </authorList>
    </citation>
    <scope>NUCLEOTIDE SEQUENCE [LARGE SCALE GENOMIC DNA]</scope>
    <source>
        <strain evidence="8 9">DSM 28867</strain>
    </source>
</reference>
<feature type="domain" description="PRD" evidence="7">
    <location>
        <begin position="286"/>
        <end position="393"/>
    </location>
</feature>
<dbReference type="Gene3D" id="1.10.1790.10">
    <property type="entry name" value="PRD domain"/>
    <property type="match status" value="1"/>
</dbReference>
<accession>A0A4R7ZF39</accession>
<dbReference type="Gene3D" id="3.40.930.10">
    <property type="entry name" value="Mannitol-specific EII, Chain A"/>
    <property type="match status" value="1"/>
</dbReference>
<dbReference type="CDD" id="cd05568">
    <property type="entry name" value="PTS_IIB_bgl_like"/>
    <property type="match status" value="1"/>
</dbReference>
<dbReference type="InterPro" id="IPR002178">
    <property type="entry name" value="PTS_EIIA_type-2_dom"/>
</dbReference>
<dbReference type="InterPro" id="IPR036388">
    <property type="entry name" value="WH-like_DNA-bd_sf"/>
</dbReference>
<dbReference type="InterPro" id="IPR036634">
    <property type="entry name" value="PRD_sf"/>
</dbReference>
<proteinExistence type="predicted"/>
<evidence type="ECO:0000256" key="4">
    <source>
        <dbReference type="ARBA" id="ARBA00023163"/>
    </source>
</evidence>
<evidence type="ECO:0000256" key="1">
    <source>
        <dbReference type="ARBA" id="ARBA00022679"/>
    </source>
</evidence>
<dbReference type="GO" id="GO:0003700">
    <property type="term" value="F:DNA-binding transcription factor activity"/>
    <property type="evidence" value="ECO:0007669"/>
    <property type="project" value="InterPro"/>
</dbReference>
<dbReference type="InterPro" id="IPR013011">
    <property type="entry name" value="PTS_EIIB_2"/>
</dbReference>
<dbReference type="SUPFAM" id="SSF52794">
    <property type="entry name" value="PTS system IIB component-like"/>
    <property type="match status" value="1"/>
</dbReference>
<sequence>MIVLTKRQKEILTLLAKQSDYITFNEIAKKLNVSNRTIRNDMKQIEYFLDEKNIELIKKSGVGVFINCLDNTMREIQKDIDEPCMRILSKSERNDLMKVYLCLPRISTFQELADFCFVSKQTIVNDFDEVIQELGGYNISVEKIQGVGLRLFGSEIDIRKMFMQINNQGTYQNEIKELLTIHDETGMLQKKVEDIFNQLENEYNIVFKNRERFTNIILFFFLRMKHKQELAEDFQFPETPTHESLPFFVSFLTPYISNKQERLYMSTIMISERMSQLSDLLHTDTNENDEAYQISMYLVDSLQALQPLEKEAVQEMIDGLTLHLKTAIHRCRNNLQVKNDLVDQTQMMISLFYEFTRKQLHKIEKDYNLAFDENEIAYIAMYIASIYETGNKEQNLVNVLLVCSFGLATSSILKSRLSQFLPEICIIGPIGEKQAQDYIQKEDIDLIISTSDFEAQEIPVIQVNAMLNQVDIERIKNTLYQFSYAKMCSSFINSVAPAIEKLEKHYISDYIERSHIQIVDRVASWEQAIQLAAKPLLHKGYIEQTYVETMIYAVNEYGTYMVMTPETAYIHAGVDDGIYQNCTAMLVLKHPVMFGYNNPKLVRNIVILGIENKQENDLLNIAYILEKEWNIKQLEHKEITKEMILDMHD</sequence>
<dbReference type="GO" id="GO:0009401">
    <property type="term" value="P:phosphoenolpyruvate-dependent sugar phosphotransferase system"/>
    <property type="evidence" value="ECO:0007669"/>
    <property type="project" value="InterPro"/>
</dbReference>
<name>A0A4R7ZF39_9FIRM</name>
<dbReference type="OrthoDB" id="3175596at2"/>
<dbReference type="InterPro" id="IPR001034">
    <property type="entry name" value="DeoR_HTH"/>
</dbReference>
<keyword evidence="4" id="KW-0804">Transcription</keyword>
<dbReference type="Gene3D" id="1.10.10.10">
    <property type="entry name" value="Winged helix-like DNA-binding domain superfamily/Winged helix DNA-binding domain"/>
    <property type="match status" value="1"/>
</dbReference>
<evidence type="ECO:0000259" key="5">
    <source>
        <dbReference type="PROSITE" id="PS51094"/>
    </source>
</evidence>
<protein>
    <submittedName>
        <fullName evidence="8">BglG family transcriptional antiterminator</fullName>
    </submittedName>
</protein>
<dbReference type="InterPro" id="IPR013196">
    <property type="entry name" value="HTH_11"/>
</dbReference>
<dbReference type="PROSITE" id="PS51372">
    <property type="entry name" value="PRD_2"/>
    <property type="match status" value="1"/>
</dbReference>
<dbReference type="Pfam" id="PF00359">
    <property type="entry name" value="PTS_EIIA_2"/>
    <property type="match status" value="1"/>
</dbReference>
<keyword evidence="2" id="KW-0677">Repeat</keyword>
<dbReference type="PROSITE" id="PS51099">
    <property type="entry name" value="PTS_EIIB_TYPE_2"/>
    <property type="match status" value="1"/>
</dbReference>
<dbReference type="InterPro" id="IPR036390">
    <property type="entry name" value="WH_DNA-bd_sf"/>
</dbReference>
<dbReference type="PROSITE" id="PS51094">
    <property type="entry name" value="PTS_EIIA_TYPE_2"/>
    <property type="match status" value="1"/>
</dbReference>
<dbReference type="PANTHER" id="PTHR30185:SF18">
    <property type="entry name" value="TRANSCRIPTIONAL REGULATOR MTLR"/>
    <property type="match status" value="1"/>
</dbReference>
<evidence type="ECO:0000313" key="8">
    <source>
        <dbReference type="EMBL" id="TDW16263.1"/>
    </source>
</evidence>
<dbReference type="Pfam" id="PF08279">
    <property type="entry name" value="HTH_11"/>
    <property type="match status" value="1"/>
</dbReference>
<keyword evidence="9" id="KW-1185">Reference proteome</keyword>
<dbReference type="InterPro" id="IPR011608">
    <property type="entry name" value="PRD"/>
</dbReference>
<evidence type="ECO:0000313" key="9">
    <source>
        <dbReference type="Proteomes" id="UP000294743"/>
    </source>
</evidence>
<keyword evidence="1" id="KW-0808">Transferase</keyword>
<dbReference type="Pfam" id="PF00874">
    <property type="entry name" value="PRD"/>
    <property type="match status" value="1"/>
</dbReference>
<evidence type="ECO:0000256" key="3">
    <source>
        <dbReference type="ARBA" id="ARBA00023015"/>
    </source>
</evidence>
<organism evidence="8 9">
    <name type="scientific">Breznakia blatticola</name>
    <dbReference type="NCBI Taxonomy" id="1754012"/>
    <lineage>
        <taxon>Bacteria</taxon>
        <taxon>Bacillati</taxon>
        <taxon>Bacillota</taxon>
        <taxon>Erysipelotrichia</taxon>
        <taxon>Erysipelotrichales</taxon>
        <taxon>Erysipelotrichaceae</taxon>
        <taxon>Breznakia</taxon>
    </lineage>
</organism>
<dbReference type="SUPFAM" id="SSF46785">
    <property type="entry name" value="Winged helix' DNA-binding domain"/>
    <property type="match status" value="1"/>
</dbReference>
<dbReference type="PANTHER" id="PTHR30185">
    <property type="entry name" value="CRYPTIC BETA-GLUCOSIDE BGL OPERON ANTITERMINATOR"/>
    <property type="match status" value="1"/>
</dbReference>
<dbReference type="RefSeq" id="WP_134170073.1">
    <property type="nucleotide sequence ID" value="NZ_SODD01000026.1"/>
</dbReference>
<dbReference type="SUPFAM" id="SSF63520">
    <property type="entry name" value="PTS-regulatory domain, PRD"/>
    <property type="match status" value="1"/>
</dbReference>
<evidence type="ECO:0000259" key="7">
    <source>
        <dbReference type="PROSITE" id="PS51372"/>
    </source>
</evidence>
<dbReference type="InterPro" id="IPR050661">
    <property type="entry name" value="BglG_antiterminators"/>
</dbReference>